<dbReference type="EMBL" id="CM010721">
    <property type="protein sequence ID" value="RZC69155.1"/>
    <property type="molecule type" value="Genomic_DNA"/>
</dbReference>
<dbReference type="Proteomes" id="UP000316621">
    <property type="component" value="Chromosome 7"/>
</dbReference>
<dbReference type="Gramene" id="RZC69155">
    <property type="protein sequence ID" value="RZC69155"/>
    <property type="gene ID" value="C5167_032280"/>
</dbReference>
<name>A0A4Y7KB06_PAPSO</name>
<reference evidence="2 3" key="1">
    <citation type="journal article" date="2018" name="Science">
        <title>The opium poppy genome and morphinan production.</title>
        <authorList>
            <person name="Guo L."/>
            <person name="Winzer T."/>
            <person name="Yang X."/>
            <person name="Li Y."/>
            <person name="Ning Z."/>
            <person name="He Z."/>
            <person name="Teodor R."/>
            <person name="Lu Y."/>
            <person name="Bowser T.A."/>
            <person name="Graham I.A."/>
            <person name="Ye K."/>
        </authorList>
    </citation>
    <scope>NUCLEOTIDE SEQUENCE [LARGE SCALE GENOMIC DNA]</scope>
    <source>
        <strain evidence="3">cv. HN1</strain>
        <tissue evidence="2">Leaves</tissue>
    </source>
</reference>
<sequence length="365" mass="39991">MVTAALHDSKIEREVFSEQTDVLKPNSHPLYECMKGCSGDECEIPEFTVIEHGIEMCEKEEVKLEEGTADLDDGTGVKSSEEHDNISTGDGISPGKDMTNIPQSDDYASDKEEYFLDDISSKENNIVTKESIMEELDSAFQSLSMFTSEGFESPPSKGDFLEAANYMEYKSTYKTSRSGKSLSFDDASSNTVASEFLAMLGIEHSPFGVSSESEPDSPRERLLRQFEKEALSGGLFDFDMGKGEEAEFGYSVPTGSGFGDSSLDFELPPAVQSAEAGHHGMREMMGNKTSAKMLEDLETEALMREWGLNEKSFQHSPPNSAGGFGSPIHLPPEDFALPPLAEDLGPFVQTKDAMDVPNANLQKLR</sequence>
<evidence type="ECO:0000256" key="1">
    <source>
        <dbReference type="SAM" id="MobiDB-lite"/>
    </source>
</evidence>
<dbReference type="InterPro" id="IPR039614">
    <property type="entry name" value="PMI1-like"/>
</dbReference>
<feature type="region of interest" description="Disordered" evidence="1">
    <location>
        <begin position="311"/>
        <end position="337"/>
    </location>
</feature>
<dbReference type="AlphaFoldDB" id="A0A4Y7KB06"/>
<keyword evidence="3" id="KW-1185">Reference proteome</keyword>
<dbReference type="PANTHER" id="PTHR33414:SF1">
    <property type="entry name" value="PROTEIN PLASTID MOVEMENT IMPAIRED 1-RELATED 1"/>
    <property type="match status" value="1"/>
</dbReference>
<dbReference type="PANTHER" id="PTHR33414">
    <property type="entry name" value="PROTEIN PLASTID MOVEMENT IMPAIRED 1-RELATED 1"/>
    <property type="match status" value="1"/>
</dbReference>
<gene>
    <name evidence="2" type="ORF">C5167_032280</name>
</gene>
<protein>
    <submittedName>
        <fullName evidence="2">Uncharacterized protein</fullName>
    </submittedName>
</protein>
<evidence type="ECO:0000313" key="2">
    <source>
        <dbReference type="EMBL" id="RZC69155.1"/>
    </source>
</evidence>
<feature type="region of interest" description="Disordered" evidence="1">
    <location>
        <begin position="66"/>
        <end position="105"/>
    </location>
</feature>
<evidence type="ECO:0000313" key="3">
    <source>
        <dbReference type="Proteomes" id="UP000316621"/>
    </source>
</evidence>
<organism evidence="2 3">
    <name type="scientific">Papaver somniferum</name>
    <name type="common">Opium poppy</name>
    <dbReference type="NCBI Taxonomy" id="3469"/>
    <lineage>
        <taxon>Eukaryota</taxon>
        <taxon>Viridiplantae</taxon>
        <taxon>Streptophyta</taxon>
        <taxon>Embryophyta</taxon>
        <taxon>Tracheophyta</taxon>
        <taxon>Spermatophyta</taxon>
        <taxon>Magnoliopsida</taxon>
        <taxon>Ranunculales</taxon>
        <taxon>Papaveraceae</taxon>
        <taxon>Papaveroideae</taxon>
        <taxon>Papaver</taxon>
    </lineage>
</organism>
<proteinExistence type="predicted"/>
<accession>A0A4Y7KB06</accession>